<dbReference type="RefSeq" id="WP_329780366.1">
    <property type="nucleotide sequence ID" value="NZ_JAYJJR010000016.1"/>
</dbReference>
<comment type="caution">
    <text evidence="1">The sequence shown here is derived from an EMBL/GenBank/DDBJ whole genome shotgun (WGS) entry which is preliminary data.</text>
</comment>
<name>A0ABU5XNM6_9MYCO</name>
<organism evidence="1 2">
    <name type="scientific">[Mycobacterium] crassicus</name>
    <dbReference type="NCBI Taxonomy" id="2872309"/>
    <lineage>
        <taxon>Bacteria</taxon>
        <taxon>Bacillati</taxon>
        <taxon>Actinomycetota</taxon>
        <taxon>Actinomycetes</taxon>
        <taxon>Mycobacteriales</taxon>
        <taxon>Mycobacteriaceae</taxon>
        <taxon>Mycolicibacter</taxon>
    </lineage>
</organism>
<keyword evidence="2" id="KW-1185">Reference proteome</keyword>
<accession>A0ABU5XNM6</accession>
<sequence length="74" mass="7945">MSHSIESIAAMIPPHAAQLAVANVLAALGSQLDWNSDTTSNVANAVASISQYLPDVPSYFDQNDAAVEFWQNLR</sequence>
<evidence type="ECO:0000313" key="1">
    <source>
        <dbReference type="EMBL" id="MEB3023367.1"/>
    </source>
</evidence>
<dbReference type="EMBL" id="JAYJJR010000016">
    <property type="protein sequence ID" value="MEB3023367.1"/>
    <property type="molecule type" value="Genomic_DNA"/>
</dbReference>
<gene>
    <name evidence="1" type="ORF">K6T79_20185</name>
</gene>
<proteinExistence type="predicted"/>
<evidence type="ECO:0000313" key="2">
    <source>
        <dbReference type="Proteomes" id="UP001299596"/>
    </source>
</evidence>
<evidence type="ECO:0008006" key="3">
    <source>
        <dbReference type="Google" id="ProtNLM"/>
    </source>
</evidence>
<dbReference type="Proteomes" id="UP001299596">
    <property type="component" value="Unassembled WGS sequence"/>
</dbReference>
<protein>
    <recommendedName>
        <fullName evidence="3">PE domain-containing protein</fullName>
    </recommendedName>
</protein>
<reference evidence="1 2" key="1">
    <citation type="submission" date="2023-12" db="EMBL/GenBank/DDBJ databases">
        <title>Description of new species of Mycobacterium terrae complex isolated from sewage at the Sao Paulo Zoological Park Foundation in Brazil.</title>
        <authorList>
            <person name="Romagnoli C.L."/>
            <person name="Conceicao E.C."/>
            <person name="Machado E."/>
            <person name="Barreto L.B.P.F."/>
            <person name="Sharma A."/>
            <person name="Silva N.M."/>
            <person name="Marques L.E."/>
            <person name="Juliana M.A."/>
            <person name="Lourenco M.C.S."/>
            <person name="Digiampietri L.A."/>
            <person name="Suffys P.N."/>
            <person name="Viana-Niero C."/>
        </authorList>
    </citation>
    <scope>NUCLEOTIDE SEQUENCE [LARGE SCALE GENOMIC DNA]</scope>
    <source>
        <strain evidence="1 2">MYC098</strain>
    </source>
</reference>